<feature type="transmembrane region" description="Helical" evidence="1">
    <location>
        <begin position="68"/>
        <end position="89"/>
    </location>
</feature>
<keyword evidence="1" id="KW-0812">Transmembrane</keyword>
<dbReference type="AlphaFoldDB" id="A0A9W4SZH8"/>
<protein>
    <submittedName>
        <fullName evidence="2">15679_t:CDS:1</fullName>
    </submittedName>
</protein>
<comment type="caution">
    <text evidence="2">The sequence shown here is derived from an EMBL/GenBank/DDBJ whole genome shotgun (WGS) entry which is preliminary data.</text>
</comment>
<proteinExistence type="predicted"/>
<reference evidence="2" key="1">
    <citation type="submission" date="2022-08" db="EMBL/GenBank/DDBJ databases">
        <authorList>
            <person name="Kallberg Y."/>
            <person name="Tangrot J."/>
            <person name="Rosling A."/>
        </authorList>
    </citation>
    <scope>NUCLEOTIDE SEQUENCE</scope>
    <source>
        <strain evidence="2">Wild A</strain>
    </source>
</reference>
<accession>A0A9W4SZH8</accession>
<feature type="non-terminal residue" evidence="2">
    <location>
        <position position="1"/>
    </location>
</feature>
<dbReference type="EMBL" id="CAMKVN010005691">
    <property type="protein sequence ID" value="CAI2189228.1"/>
    <property type="molecule type" value="Genomic_DNA"/>
</dbReference>
<evidence type="ECO:0000313" key="3">
    <source>
        <dbReference type="Proteomes" id="UP001153678"/>
    </source>
</evidence>
<evidence type="ECO:0000256" key="1">
    <source>
        <dbReference type="SAM" id="Phobius"/>
    </source>
</evidence>
<keyword evidence="3" id="KW-1185">Reference proteome</keyword>
<name>A0A9W4SZH8_9GLOM</name>
<evidence type="ECO:0000313" key="2">
    <source>
        <dbReference type="EMBL" id="CAI2189228.1"/>
    </source>
</evidence>
<gene>
    <name evidence="2" type="ORF">FWILDA_LOCUS13975</name>
</gene>
<keyword evidence="1" id="KW-1133">Transmembrane helix</keyword>
<keyword evidence="1" id="KW-0472">Membrane</keyword>
<sequence>MEIFKGISEETFEEIQEQEESTPEIVSVLKKSKGRPSRKKNNLGRVLSSGFFLVSLWAGFLFGSLSEFCFGIFSCKWLLWISGFCFQVFRRAFFLGKFPVYQFVSRSDF</sequence>
<organism evidence="2 3">
    <name type="scientific">Funneliformis geosporum</name>
    <dbReference type="NCBI Taxonomy" id="1117311"/>
    <lineage>
        <taxon>Eukaryota</taxon>
        <taxon>Fungi</taxon>
        <taxon>Fungi incertae sedis</taxon>
        <taxon>Mucoromycota</taxon>
        <taxon>Glomeromycotina</taxon>
        <taxon>Glomeromycetes</taxon>
        <taxon>Glomerales</taxon>
        <taxon>Glomeraceae</taxon>
        <taxon>Funneliformis</taxon>
    </lineage>
</organism>
<feature type="transmembrane region" description="Helical" evidence="1">
    <location>
        <begin position="43"/>
        <end position="62"/>
    </location>
</feature>
<dbReference type="Proteomes" id="UP001153678">
    <property type="component" value="Unassembled WGS sequence"/>
</dbReference>